<reference evidence="3" key="1">
    <citation type="submission" date="2017-01" db="EMBL/GenBank/DDBJ databases">
        <title>Genome sequence of Rouxiella sp. ERMR1:05.</title>
        <authorList>
            <person name="Kumar R."/>
            <person name="Singh D."/>
            <person name="Kumar S."/>
        </authorList>
    </citation>
    <scope>NUCLEOTIDE SEQUENCE [LARGE SCALE GENOMIC DNA]</scope>
    <source>
        <strain evidence="3">ERMR1:05</strain>
    </source>
</reference>
<dbReference type="Proteomes" id="UP000239197">
    <property type="component" value="Chromosome"/>
</dbReference>
<keyword evidence="1" id="KW-1133">Transmembrane helix</keyword>
<keyword evidence="3" id="KW-1185">Reference proteome</keyword>
<dbReference type="KEGG" id="rox:BV494_00985"/>
<feature type="transmembrane region" description="Helical" evidence="1">
    <location>
        <begin position="289"/>
        <end position="311"/>
    </location>
</feature>
<feature type="transmembrane region" description="Helical" evidence="1">
    <location>
        <begin position="77"/>
        <end position="95"/>
    </location>
</feature>
<evidence type="ECO:0000256" key="1">
    <source>
        <dbReference type="SAM" id="Phobius"/>
    </source>
</evidence>
<dbReference type="Pfam" id="PF13687">
    <property type="entry name" value="DUF4153"/>
    <property type="match status" value="1"/>
</dbReference>
<dbReference type="OrthoDB" id="7022049at2"/>
<dbReference type="EMBL" id="CP019062">
    <property type="protein sequence ID" value="AVF33583.1"/>
    <property type="molecule type" value="Genomic_DNA"/>
</dbReference>
<feature type="transmembrane region" description="Helical" evidence="1">
    <location>
        <begin position="52"/>
        <end position="70"/>
    </location>
</feature>
<feature type="transmembrane region" description="Helical" evidence="1">
    <location>
        <begin position="326"/>
        <end position="344"/>
    </location>
</feature>
<protein>
    <submittedName>
        <fullName evidence="2">DUF4153 domain-containing protein</fullName>
    </submittedName>
</protein>
<feature type="transmembrane region" description="Helical" evidence="1">
    <location>
        <begin position="191"/>
        <end position="208"/>
    </location>
</feature>
<organism evidence="2 3">
    <name type="scientific">Rahnella sikkimica</name>
    <dbReference type="NCBI Taxonomy" id="1805933"/>
    <lineage>
        <taxon>Bacteria</taxon>
        <taxon>Pseudomonadati</taxon>
        <taxon>Pseudomonadota</taxon>
        <taxon>Gammaproteobacteria</taxon>
        <taxon>Enterobacterales</taxon>
        <taxon>Yersiniaceae</taxon>
        <taxon>Rahnella</taxon>
    </lineage>
</organism>
<evidence type="ECO:0000313" key="2">
    <source>
        <dbReference type="EMBL" id="AVF33583.1"/>
    </source>
</evidence>
<proteinExistence type="predicted"/>
<gene>
    <name evidence="2" type="ORF">BV494_00985</name>
</gene>
<feature type="transmembrane region" description="Helical" evidence="1">
    <location>
        <begin position="255"/>
        <end position="277"/>
    </location>
</feature>
<dbReference type="InterPro" id="IPR025291">
    <property type="entry name" value="DUF4153"/>
</dbReference>
<dbReference type="AlphaFoldDB" id="A0A2L1UKY0"/>
<keyword evidence="1" id="KW-0812">Transmembrane</keyword>
<accession>A0A2L1UKY0</accession>
<feature type="transmembrane region" description="Helical" evidence="1">
    <location>
        <begin position="107"/>
        <end position="128"/>
    </location>
</feature>
<feature type="transmembrane region" description="Helical" evidence="1">
    <location>
        <begin position="20"/>
        <end position="40"/>
    </location>
</feature>
<feature type="transmembrane region" description="Helical" evidence="1">
    <location>
        <begin position="229"/>
        <end position="249"/>
    </location>
</feature>
<name>A0A2L1UKY0_9GAMM</name>
<keyword evidence="1" id="KW-0472">Membrane</keyword>
<evidence type="ECO:0000313" key="3">
    <source>
        <dbReference type="Proteomes" id="UP000239197"/>
    </source>
</evidence>
<sequence length="601" mass="67745">MPQFNRAGSAMPPVPSPARAFIMAICLLQGLLLYFFFSAPETPALIRFTHNIYGQTMALVLPVLISMSVTRLKDGRFWAGIIVLTLLLTGLAAWAKSNVFGVMTDSILVPFQLSLALLVFFILPWLQVQAFPPHARYRYINLAACYSQNILCMMLTLLLMLLAVGVVALWSALFRLIGIEYFHQLFYDTPLVGWLVYGLLLGISIVTCRTQPSLMNTTRNIIRFILKGLLPLVAFIALIFLFALPFTGLSALSQAWSAASLLTTMALGLLVLVNVVRETDSPVKPYPRVIRLMVDAAILLLPVYGVLALYATGLRVSQYGWTPSRIWAMQIIVVTLIASVCYSFSVIDKRSDWLPRITQFNKPLSLLVVLLVIACNSPLLDPYRISVNNQIARLDSGKTQAKDLSLNLLRFDTGRRGNEALEKLQQHPAFTSDPRLQATLKNSLAQTSRWGAYNVKDAEKAARNYRIEDAKKMILLAKGASQPDDAWWKSLPELENYRSTLRDCLSLQDACIVNTLDLNNDKQKEIFFCNTFDTPSINCRIFARQAGKWTLAGELYLYEEKDRDALIQALRNGEVRPVQRRWTDVQIDGKRRVIHYNRDNE</sequence>
<feature type="transmembrane region" description="Helical" evidence="1">
    <location>
        <begin position="149"/>
        <end position="171"/>
    </location>
</feature>